<reference evidence="2" key="1">
    <citation type="submission" date="2021-03" db="EMBL/GenBank/DDBJ databases">
        <title>Comparative genomics and phylogenomic investigation of the class Geoglossomycetes provide insights into ecological specialization and systematics.</title>
        <authorList>
            <person name="Melie T."/>
            <person name="Pirro S."/>
            <person name="Miller A.N."/>
            <person name="Quandt A."/>
        </authorList>
    </citation>
    <scope>NUCLEOTIDE SEQUENCE</scope>
    <source>
        <strain evidence="2">GBOQ0MN5Z8</strain>
    </source>
</reference>
<dbReference type="GO" id="GO:0005737">
    <property type="term" value="C:cytoplasm"/>
    <property type="evidence" value="ECO:0007669"/>
    <property type="project" value="TreeGrafter"/>
</dbReference>
<comment type="caution">
    <text evidence="2">The sequence shown here is derived from an EMBL/GenBank/DDBJ whole genome shotgun (WGS) entry which is preliminary data.</text>
</comment>
<gene>
    <name evidence="2" type="ORF">FGG08_001353</name>
</gene>
<dbReference type="EMBL" id="JAGHQL010000018">
    <property type="protein sequence ID" value="KAH0544456.1"/>
    <property type="molecule type" value="Genomic_DNA"/>
</dbReference>
<protein>
    <recommendedName>
        <fullName evidence="1">NAD-dependent epimerase/dehydratase domain-containing protein</fullName>
    </recommendedName>
</protein>
<evidence type="ECO:0000313" key="3">
    <source>
        <dbReference type="Proteomes" id="UP000698800"/>
    </source>
</evidence>
<feature type="domain" description="NAD-dependent epimerase/dehydratase" evidence="1">
    <location>
        <begin position="4"/>
        <end position="229"/>
    </location>
</feature>
<dbReference type="Pfam" id="PF01370">
    <property type="entry name" value="Epimerase"/>
    <property type="match status" value="1"/>
</dbReference>
<dbReference type="SUPFAM" id="SSF51735">
    <property type="entry name" value="NAD(P)-binding Rossmann-fold domains"/>
    <property type="match status" value="1"/>
</dbReference>
<evidence type="ECO:0000259" key="1">
    <source>
        <dbReference type="Pfam" id="PF01370"/>
    </source>
</evidence>
<proteinExistence type="predicted"/>
<dbReference type="PANTHER" id="PTHR48079:SF3">
    <property type="entry name" value="NAD-DEPENDENT EPIMERASE_DEHYDRATASE DOMAIN-CONTAINING PROTEIN"/>
    <property type="match status" value="1"/>
</dbReference>
<dbReference type="InterPro" id="IPR051783">
    <property type="entry name" value="NAD(P)-dependent_oxidoreduct"/>
</dbReference>
<dbReference type="Gene3D" id="3.40.50.720">
    <property type="entry name" value="NAD(P)-binding Rossmann-like Domain"/>
    <property type="match status" value="1"/>
</dbReference>
<dbReference type="GO" id="GO:0004029">
    <property type="term" value="F:aldehyde dehydrogenase (NAD+) activity"/>
    <property type="evidence" value="ECO:0007669"/>
    <property type="project" value="TreeGrafter"/>
</dbReference>
<evidence type="ECO:0000313" key="2">
    <source>
        <dbReference type="EMBL" id="KAH0544456.1"/>
    </source>
</evidence>
<dbReference type="PANTHER" id="PTHR48079">
    <property type="entry name" value="PROTEIN YEEZ"/>
    <property type="match status" value="1"/>
</dbReference>
<organism evidence="2 3">
    <name type="scientific">Glutinoglossum americanum</name>
    <dbReference type="NCBI Taxonomy" id="1670608"/>
    <lineage>
        <taxon>Eukaryota</taxon>
        <taxon>Fungi</taxon>
        <taxon>Dikarya</taxon>
        <taxon>Ascomycota</taxon>
        <taxon>Pezizomycotina</taxon>
        <taxon>Geoglossomycetes</taxon>
        <taxon>Geoglossales</taxon>
        <taxon>Geoglossaceae</taxon>
        <taxon>Glutinoglossum</taxon>
    </lineage>
</organism>
<dbReference type="AlphaFoldDB" id="A0A9P8I246"/>
<keyword evidence="3" id="KW-1185">Reference proteome</keyword>
<dbReference type="InterPro" id="IPR001509">
    <property type="entry name" value="Epimerase_deHydtase"/>
</dbReference>
<dbReference type="OrthoDB" id="10000533at2759"/>
<dbReference type="InterPro" id="IPR036291">
    <property type="entry name" value="NAD(P)-bd_dom_sf"/>
</dbReference>
<sequence>MVKILILGATGYIGLPLSQSLLRASHIVYGLSRTPQKAHQLALQEIHPILGSTTDSASYAKLIREERIDVVVDCTSGDAEGSIRTLEVMTRLGQERIEAGKAHGWPTVKLGYIYVSGMWVHGSSPEPVSDLSPIGVPGAPAQPVGIVAWRPAVERKVLAARDTLDVMIVRPAVLYGRNNPLWSFLFNPLLEAARDNRSADVSVKADPEAMIPLVHLDDTVLGLHQAVEKLPLISGLGAWPVFDLVTSRESLRIVVEAAGCALGFRGKVLCVGARGDAQAEAMSCSVRGDSSRARDLLGWNPKILGMVDGVEKYVLSFRAMSEERVM</sequence>
<dbReference type="Proteomes" id="UP000698800">
    <property type="component" value="Unassembled WGS sequence"/>
</dbReference>
<accession>A0A9P8I246</accession>
<name>A0A9P8I246_9PEZI</name>